<sequence>MKLIKKARLTLAIGLVITSLPAAAFGVSDSRSLAMGGTGVASSSYLMAPFHNPAQAVNYSGSDDFGFLLSIGAGVHDGDDLYNKIDHFQDVDEALENMPDDLALQDEWKQALRAIDNGQLNVDTSIGLAAAIPNKHLSMNVFVQANVATIALSDVAEDDLQGQPNPDNMVSTVQGMMGGTVDAGITLARAIELPFEGQRLSVGATPKAQHIVAVNYKNTVSGFEEDEFDLGSEYQKKTVFNADFGVSYLPTDSITLGFAAKNIFAQELETNQSYGSKATFLVEPKYTVGAAYSNGVVTIAADYDISKTRFFREVEHETQFARVGVELNAWDWAQLRAGYSASMTDYASDMITAGIGFKPFGAFGFDLGAYYGEEENQVGVSAQFVITL</sequence>
<dbReference type="RefSeq" id="WP_241905175.1">
    <property type="nucleotide sequence ID" value="NZ_MDAL01000027.1"/>
</dbReference>
<evidence type="ECO:0000256" key="1">
    <source>
        <dbReference type="SAM" id="SignalP"/>
    </source>
</evidence>
<dbReference type="EMBL" id="MDAL01000027">
    <property type="protein sequence ID" value="PMN90703.1"/>
    <property type="molecule type" value="Genomic_DNA"/>
</dbReference>
<name>A0A2N7L8U2_9GAMM</name>
<dbReference type="Pfam" id="PF13729">
    <property type="entry name" value="TraF_2"/>
    <property type="match status" value="1"/>
</dbReference>
<dbReference type="InterPro" id="IPR032811">
    <property type="entry name" value="Put_conjugal_transfer"/>
</dbReference>
<dbReference type="Gene3D" id="2.40.160.60">
    <property type="entry name" value="Outer membrane protein transport protein (OMPP1/FadL/TodX)"/>
    <property type="match status" value="1"/>
</dbReference>
<organism evidence="2 3">
    <name type="scientific">Enterovibrio norvegicus</name>
    <dbReference type="NCBI Taxonomy" id="188144"/>
    <lineage>
        <taxon>Bacteria</taxon>
        <taxon>Pseudomonadati</taxon>
        <taxon>Pseudomonadota</taxon>
        <taxon>Gammaproteobacteria</taxon>
        <taxon>Vibrionales</taxon>
        <taxon>Vibrionaceae</taxon>
        <taxon>Enterovibrio</taxon>
    </lineage>
</organism>
<dbReference type="Proteomes" id="UP000235387">
    <property type="component" value="Unassembled WGS sequence"/>
</dbReference>
<protein>
    <recommendedName>
        <fullName evidence="4">Conjugal transfer protein TraF</fullName>
    </recommendedName>
</protein>
<feature type="chain" id="PRO_5014614164" description="Conjugal transfer protein TraF" evidence="1">
    <location>
        <begin position="25"/>
        <end position="388"/>
    </location>
</feature>
<evidence type="ECO:0008006" key="4">
    <source>
        <dbReference type="Google" id="ProtNLM"/>
    </source>
</evidence>
<gene>
    <name evidence="2" type="ORF">BCT23_04250</name>
</gene>
<evidence type="ECO:0000313" key="3">
    <source>
        <dbReference type="Proteomes" id="UP000235387"/>
    </source>
</evidence>
<accession>A0A2N7L8U2</accession>
<proteinExistence type="predicted"/>
<comment type="caution">
    <text evidence="2">The sequence shown here is derived from an EMBL/GenBank/DDBJ whole genome shotgun (WGS) entry which is preliminary data.</text>
</comment>
<reference evidence="3" key="1">
    <citation type="submission" date="2016-07" db="EMBL/GenBank/DDBJ databases">
        <title>Nontailed viruses are major unrecognized killers of bacteria in the ocean.</title>
        <authorList>
            <person name="Kauffman K."/>
            <person name="Hussain F."/>
            <person name="Yang J."/>
            <person name="Arevalo P."/>
            <person name="Brown J."/>
            <person name="Cutler M."/>
            <person name="Kelly L."/>
            <person name="Polz M.F."/>
        </authorList>
    </citation>
    <scope>NUCLEOTIDE SEQUENCE [LARGE SCALE GENOMIC DNA]</scope>
    <source>
        <strain evidence="3">10N.261.45.A10</strain>
    </source>
</reference>
<dbReference type="AlphaFoldDB" id="A0A2N7L8U2"/>
<feature type="signal peptide" evidence="1">
    <location>
        <begin position="1"/>
        <end position="24"/>
    </location>
</feature>
<evidence type="ECO:0000313" key="2">
    <source>
        <dbReference type="EMBL" id="PMN90703.1"/>
    </source>
</evidence>
<keyword evidence="1" id="KW-0732">Signal</keyword>